<gene>
    <name evidence="1" type="ORF">SAMN04489712_104346</name>
</gene>
<dbReference type="RefSeq" id="WP_146087345.1">
    <property type="nucleotide sequence ID" value="NZ_FNVO01000004.1"/>
</dbReference>
<evidence type="ECO:0000313" key="1">
    <source>
        <dbReference type="EMBL" id="SEG31223.1"/>
    </source>
</evidence>
<evidence type="ECO:0000313" key="2">
    <source>
        <dbReference type="Proteomes" id="UP000236723"/>
    </source>
</evidence>
<proteinExistence type="predicted"/>
<dbReference type="Proteomes" id="UP000236723">
    <property type="component" value="Unassembled WGS sequence"/>
</dbReference>
<dbReference type="AlphaFoldDB" id="A0A1H5Z3Y1"/>
<sequence>MAKALADPLVRVGSIHHIKPGSLYEAEVPGGIQLAVFTFSWMEPGPDPVNGPPNVVAMNLHVPATLLHIAHRELAQLNPCPQRARRR</sequence>
<dbReference type="EMBL" id="FNVO01000004">
    <property type="protein sequence ID" value="SEG31223.1"/>
    <property type="molecule type" value="Genomic_DNA"/>
</dbReference>
<name>A0A1H5Z3Y1_9ACTN</name>
<protein>
    <submittedName>
        <fullName evidence="1">Uncharacterized protein</fullName>
    </submittedName>
</protein>
<keyword evidence="2" id="KW-1185">Reference proteome</keyword>
<reference evidence="2" key="1">
    <citation type="submission" date="2016-10" db="EMBL/GenBank/DDBJ databases">
        <authorList>
            <person name="Varghese N."/>
            <person name="Submissions S."/>
        </authorList>
    </citation>
    <scope>NUCLEOTIDE SEQUENCE [LARGE SCALE GENOMIC DNA]</scope>
    <source>
        <strain evidence="2">DSM 43163</strain>
    </source>
</reference>
<organism evidence="1 2">
    <name type="scientific">Thermomonospora echinospora</name>
    <dbReference type="NCBI Taxonomy" id="1992"/>
    <lineage>
        <taxon>Bacteria</taxon>
        <taxon>Bacillati</taxon>
        <taxon>Actinomycetota</taxon>
        <taxon>Actinomycetes</taxon>
        <taxon>Streptosporangiales</taxon>
        <taxon>Thermomonosporaceae</taxon>
        <taxon>Thermomonospora</taxon>
    </lineage>
</organism>
<accession>A0A1H5Z3Y1</accession>